<dbReference type="PROSITE" id="PS00518">
    <property type="entry name" value="ZF_RING_1"/>
    <property type="match status" value="1"/>
</dbReference>
<dbReference type="InterPro" id="IPR014001">
    <property type="entry name" value="Helicase_ATP-bd"/>
</dbReference>
<keyword evidence="7" id="KW-0067">ATP-binding</keyword>
<dbReference type="GO" id="GO:0016787">
    <property type="term" value="F:hydrolase activity"/>
    <property type="evidence" value="ECO:0007669"/>
    <property type="project" value="UniProtKB-KW"/>
</dbReference>
<keyword evidence="6" id="KW-0862">Zinc</keyword>
<dbReference type="Gene3D" id="3.40.50.10810">
    <property type="entry name" value="Tandem AAA-ATPase domain"/>
    <property type="match status" value="1"/>
</dbReference>
<dbReference type="SMART" id="SM00490">
    <property type="entry name" value="HELICc"/>
    <property type="match status" value="1"/>
</dbReference>
<evidence type="ECO:0000256" key="8">
    <source>
        <dbReference type="PROSITE-ProRule" id="PRU00175"/>
    </source>
</evidence>
<dbReference type="GO" id="GO:0005634">
    <property type="term" value="C:nucleus"/>
    <property type="evidence" value="ECO:0007669"/>
    <property type="project" value="TreeGrafter"/>
</dbReference>
<evidence type="ECO:0000259" key="12">
    <source>
        <dbReference type="PROSITE" id="PS51194"/>
    </source>
</evidence>
<dbReference type="PANTHER" id="PTHR45626:SF17">
    <property type="entry name" value="HELICASE-LIKE TRANSCRIPTION FACTOR"/>
    <property type="match status" value="1"/>
</dbReference>
<dbReference type="CDD" id="cd18008">
    <property type="entry name" value="DEXDc_SHPRH-like"/>
    <property type="match status" value="1"/>
</dbReference>
<evidence type="ECO:0000256" key="4">
    <source>
        <dbReference type="ARBA" id="ARBA00022801"/>
    </source>
</evidence>
<feature type="region of interest" description="Disordered" evidence="9">
    <location>
        <begin position="128"/>
        <end position="147"/>
    </location>
</feature>
<evidence type="ECO:0000256" key="6">
    <source>
        <dbReference type="ARBA" id="ARBA00022833"/>
    </source>
</evidence>
<evidence type="ECO:0000256" key="9">
    <source>
        <dbReference type="SAM" id="MobiDB-lite"/>
    </source>
</evidence>
<evidence type="ECO:0000259" key="11">
    <source>
        <dbReference type="PROSITE" id="PS51192"/>
    </source>
</evidence>
<dbReference type="GO" id="GO:0004386">
    <property type="term" value="F:helicase activity"/>
    <property type="evidence" value="ECO:0007669"/>
    <property type="project" value="UniProtKB-KW"/>
</dbReference>
<keyword evidence="4" id="KW-0378">Hydrolase</keyword>
<sequence>MAPSQPLATPESSITVVEETCEPAARLHPTTYAPQPTAEPASPNAISSSDEVAFVSRNNDSDEGSSSADDLLQDHPWKTPAEVRRSARHIRKRDRQRARDDRIRSFVTVAPPTEWEQLQQAYAQRWSEYDRDTPNRRATTPTAATDGPVVVVDSSASSNGNEWSPAARDLRDLQRLLDEGQQRSQETPELPTPIEFEATVSLLQHQRQALAWMVNRETSTVTSDCRGGILADEQGLGKTLTTLALIAAHRPPTDKRSPTSVPRRTLIICPLSVMSQWAREVRDKFADVMRPSVLVYHGSGRPRNVDGLRPFDIVLTTYAVAASECPRQTADGSIDTDSAGPLFRQRWFRVVLDEAQHIKNRFSQVARAVCLFEADCRWCVTGTPIQNNVDDVYSLCVFLRYPLVRDGRLWNRLFKRTTESRRADRRASGLQRLHAALHPLLLRRRKSDIAGGDAHATTLPPSSSLLQLPPRIVMQCELQFTPQEREFYDGCESREREEFLELLREGSVVNHYMHVLVMLTRLRQLCNHFALVRRDEESQVELAQQLQQFMESGGRGIGTQAQARLWQMLNRPAECLCAVCADVVQASAGVITRCGHVFCGECLRRWLDERHSCPLCRRPCRPQSSRPLLQVREQLQQHFVPSAEAASPQPAARCRQKLPLSTKLEALVTRVLALIRDTPDEKCLVFSQWTQMLDLCEDALLDRHVPVCRLDGSMSRDERQTNLELFRRPDFRLMLVSLRAGGVGLNLTEANHVFLLDAWWNPAVEEQAMDRVHRIGQRRPVHVVRFTIANTVEQRILALQQKKREMFQEALNESPSTVTARRRGRLTLSDLRLLFNAHTDGQSGA</sequence>
<dbReference type="InterPro" id="IPR017907">
    <property type="entry name" value="Znf_RING_CS"/>
</dbReference>
<feature type="domain" description="RING-type" evidence="10">
    <location>
        <begin position="577"/>
        <end position="617"/>
    </location>
</feature>
<evidence type="ECO:0000256" key="3">
    <source>
        <dbReference type="ARBA" id="ARBA00022771"/>
    </source>
</evidence>
<dbReference type="PROSITE" id="PS50089">
    <property type="entry name" value="ZF_RING_2"/>
    <property type="match status" value="1"/>
</dbReference>
<dbReference type="SUPFAM" id="SSF52540">
    <property type="entry name" value="P-loop containing nucleoside triphosphate hydrolases"/>
    <property type="match status" value="2"/>
</dbReference>
<keyword evidence="1" id="KW-0479">Metal-binding</keyword>
<evidence type="ECO:0000313" key="14">
    <source>
        <dbReference type="Proteomes" id="UP001301350"/>
    </source>
</evidence>
<evidence type="ECO:0000313" key="13">
    <source>
        <dbReference type="EMBL" id="KAK4534245.1"/>
    </source>
</evidence>
<dbReference type="GO" id="GO:0008270">
    <property type="term" value="F:zinc ion binding"/>
    <property type="evidence" value="ECO:0007669"/>
    <property type="project" value="UniProtKB-KW"/>
</dbReference>
<evidence type="ECO:0000259" key="10">
    <source>
        <dbReference type="PROSITE" id="PS50089"/>
    </source>
</evidence>
<dbReference type="SUPFAM" id="SSF57850">
    <property type="entry name" value="RING/U-box"/>
    <property type="match status" value="1"/>
</dbReference>
<feature type="compositionally biased region" description="Basic residues" evidence="9">
    <location>
        <begin position="86"/>
        <end position="96"/>
    </location>
</feature>
<accession>A0AAV9IPL5</accession>
<dbReference type="InterPro" id="IPR050628">
    <property type="entry name" value="SNF2_RAD54_helicase_TF"/>
</dbReference>
<dbReference type="Gene3D" id="3.40.50.300">
    <property type="entry name" value="P-loop containing nucleotide triphosphate hydrolases"/>
    <property type="match status" value="1"/>
</dbReference>
<dbReference type="InterPro" id="IPR001650">
    <property type="entry name" value="Helicase_C-like"/>
</dbReference>
<protein>
    <submittedName>
        <fullName evidence="13">Uncharacterized protein</fullName>
    </submittedName>
</protein>
<dbReference type="Proteomes" id="UP001301350">
    <property type="component" value="Unassembled WGS sequence"/>
</dbReference>
<evidence type="ECO:0000256" key="1">
    <source>
        <dbReference type="ARBA" id="ARBA00022723"/>
    </source>
</evidence>
<dbReference type="Gene3D" id="3.30.40.10">
    <property type="entry name" value="Zinc/RING finger domain, C3HC4 (zinc finger)"/>
    <property type="match status" value="1"/>
</dbReference>
<dbReference type="Pfam" id="PF00176">
    <property type="entry name" value="SNF2-rel_dom"/>
    <property type="match status" value="1"/>
</dbReference>
<dbReference type="GO" id="GO:0008094">
    <property type="term" value="F:ATP-dependent activity, acting on DNA"/>
    <property type="evidence" value="ECO:0007669"/>
    <property type="project" value="TreeGrafter"/>
</dbReference>
<gene>
    <name evidence="13" type="ORF">CDCA_CDCA01G0270</name>
</gene>
<feature type="compositionally biased region" description="Basic and acidic residues" evidence="9">
    <location>
        <begin position="72"/>
        <end position="85"/>
    </location>
</feature>
<dbReference type="PROSITE" id="PS51194">
    <property type="entry name" value="HELICASE_CTER"/>
    <property type="match status" value="1"/>
</dbReference>
<feature type="compositionally biased region" description="Low complexity" evidence="9">
    <location>
        <begin position="136"/>
        <end position="147"/>
    </location>
</feature>
<dbReference type="GO" id="GO:0005524">
    <property type="term" value="F:ATP binding"/>
    <property type="evidence" value="ECO:0007669"/>
    <property type="project" value="UniProtKB-KW"/>
</dbReference>
<comment type="caution">
    <text evidence="13">The sequence shown here is derived from an EMBL/GenBank/DDBJ whole genome shotgun (WGS) entry which is preliminary data.</text>
</comment>
<dbReference type="SMART" id="SM00487">
    <property type="entry name" value="DEXDc"/>
    <property type="match status" value="1"/>
</dbReference>
<dbReference type="InterPro" id="IPR049730">
    <property type="entry name" value="SNF2/RAD54-like_C"/>
</dbReference>
<dbReference type="SMART" id="SM00184">
    <property type="entry name" value="RING"/>
    <property type="match status" value="1"/>
</dbReference>
<dbReference type="InterPro" id="IPR027417">
    <property type="entry name" value="P-loop_NTPase"/>
</dbReference>
<feature type="region of interest" description="Disordered" evidence="9">
    <location>
        <begin position="22"/>
        <end position="105"/>
    </location>
</feature>
<feature type="domain" description="Helicase ATP-binding" evidence="11">
    <location>
        <begin position="219"/>
        <end position="402"/>
    </location>
</feature>
<proteinExistence type="predicted"/>
<dbReference type="InterPro" id="IPR000330">
    <property type="entry name" value="SNF2_N"/>
</dbReference>
<name>A0AAV9IPL5_CYACA</name>
<keyword evidence="2" id="KW-0547">Nucleotide-binding</keyword>
<dbReference type="CDD" id="cd18793">
    <property type="entry name" value="SF2_C_SNF"/>
    <property type="match status" value="1"/>
</dbReference>
<keyword evidence="5" id="KW-0347">Helicase</keyword>
<keyword evidence="3 8" id="KW-0863">Zinc-finger</keyword>
<dbReference type="InterPro" id="IPR038718">
    <property type="entry name" value="SNF2-like_sf"/>
</dbReference>
<dbReference type="Pfam" id="PF00271">
    <property type="entry name" value="Helicase_C"/>
    <property type="match status" value="1"/>
</dbReference>
<dbReference type="PROSITE" id="PS51192">
    <property type="entry name" value="HELICASE_ATP_BIND_1"/>
    <property type="match status" value="1"/>
</dbReference>
<dbReference type="PANTHER" id="PTHR45626">
    <property type="entry name" value="TRANSCRIPTION TERMINATION FACTOR 2-RELATED"/>
    <property type="match status" value="1"/>
</dbReference>
<evidence type="ECO:0000256" key="7">
    <source>
        <dbReference type="ARBA" id="ARBA00022840"/>
    </source>
</evidence>
<reference evidence="13 14" key="1">
    <citation type="submission" date="2022-07" db="EMBL/GenBank/DDBJ databases">
        <title>Genome-wide signatures of adaptation to extreme environments.</title>
        <authorList>
            <person name="Cho C.H."/>
            <person name="Yoon H.S."/>
        </authorList>
    </citation>
    <scope>NUCLEOTIDE SEQUENCE [LARGE SCALE GENOMIC DNA]</scope>
    <source>
        <strain evidence="13 14">DBV 063 E5</strain>
    </source>
</reference>
<evidence type="ECO:0000256" key="2">
    <source>
        <dbReference type="ARBA" id="ARBA00022741"/>
    </source>
</evidence>
<dbReference type="EMBL" id="JANCYW010000001">
    <property type="protein sequence ID" value="KAK4534245.1"/>
    <property type="molecule type" value="Genomic_DNA"/>
</dbReference>
<feature type="domain" description="Helicase C-terminal" evidence="12">
    <location>
        <begin position="667"/>
        <end position="822"/>
    </location>
</feature>
<dbReference type="AlphaFoldDB" id="A0AAV9IPL5"/>
<dbReference type="Pfam" id="PF13923">
    <property type="entry name" value="zf-C3HC4_2"/>
    <property type="match status" value="1"/>
</dbReference>
<organism evidence="13 14">
    <name type="scientific">Cyanidium caldarium</name>
    <name type="common">Red alga</name>
    <dbReference type="NCBI Taxonomy" id="2771"/>
    <lineage>
        <taxon>Eukaryota</taxon>
        <taxon>Rhodophyta</taxon>
        <taxon>Bangiophyceae</taxon>
        <taxon>Cyanidiales</taxon>
        <taxon>Cyanidiaceae</taxon>
        <taxon>Cyanidium</taxon>
    </lineage>
</organism>
<dbReference type="GO" id="GO:0006281">
    <property type="term" value="P:DNA repair"/>
    <property type="evidence" value="ECO:0007669"/>
    <property type="project" value="TreeGrafter"/>
</dbReference>
<keyword evidence="14" id="KW-1185">Reference proteome</keyword>
<dbReference type="InterPro" id="IPR001841">
    <property type="entry name" value="Znf_RING"/>
</dbReference>
<dbReference type="InterPro" id="IPR013083">
    <property type="entry name" value="Znf_RING/FYVE/PHD"/>
</dbReference>
<evidence type="ECO:0000256" key="5">
    <source>
        <dbReference type="ARBA" id="ARBA00022806"/>
    </source>
</evidence>